<reference evidence="2" key="1">
    <citation type="submission" date="2021-01" db="EMBL/GenBank/DDBJ databases">
        <authorList>
            <consortium name="Genoscope - CEA"/>
            <person name="William W."/>
        </authorList>
    </citation>
    <scope>NUCLEOTIDE SEQUENCE</scope>
</reference>
<name>A0A8S1UVR8_9CILI</name>
<dbReference type="Proteomes" id="UP000689195">
    <property type="component" value="Unassembled WGS sequence"/>
</dbReference>
<dbReference type="EMBL" id="CAJJDO010000049">
    <property type="protein sequence ID" value="CAD8168524.1"/>
    <property type="molecule type" value="Genomic_DNA"/>
</dbReference>
<keyword evidence="3" id="KW-1185">Reference proteome</keyword>
<protein>
    <submittedName>
        <fullName evidence="2">Uncharacterized protein</fullName>
    </submittedName>
</protein>
<feature type="compositionally biased region" description="Low complexity" evidence="1">
    <location>
        <begin position="103"/>
        <end position="113"/>
    </location>
</feature>
<organism evidence="2 3">
    <name type="scientific">Paramecium pentaurelia</name>
    <dbReference type="NCBI Taxonomy" id="43138"/>
    <lineage>
        <taxon>Eukaryota</taxon>
        <taxon>Sar</taxon>
        <taxon>Alveolata</taxon>
        <taxon>Ciliophora</taxon>
        <taxon>Intramacronucleata</taxon>
        <taxon>Oligohymenophorea</taxon>
        <taxon>Peniculida</taxon>
        <taxon>Parameciidae</taxon>
        <taxon>Paramecium</taxon>
    </lineage>
</organism>
<dbReference type="AlphaFoldDB" id="A0A8S1UVR8"/>
<comment type="caution">
    <text evidence="2">The sequence shown here is derived from an EMBL/GenBank/DDBJ whole genome shotgun (WGS) entry which is preliminary data.</text>
</comment>
<accession>A0A8S1UVR8</accession>
<evidence type="ECO:0000313" key="3">
    <source>
        <dbReference type="Proteomes" id="UP000689195"/>
    </source>
</evidence>
<feature type="region of interest" description="Disordered" evidence="1">
    <location>
        <begin position="98"/>
        <end position="123"/>
    </location>
</feature>
<dbReference type="OrthoDB" id="309269at2759"/>
<evidence type="ECO:0000256" key="1">
    <source>
        <dbReference type="SAM" id="MobiDB-lite"/>
    </source>
</evidence>
<gene>
    <name evidence="2" type="ORF">PPENT_87.1.T0490159</name>
</gene>
<sequence>MNQDGFEYFDEDIISSRPLEHFHQVNQSPQQKNFNFLVVQKMNVEGPSIMQKYLVEPLQHVGQTAVEGTKNALFQLPQWFKWGASELFNKLSSTLHKTLESKQPQQEQNQQIQPNPPQEDNIDEIPIVFVVPKEVMEGPIADRLRWIDKHRDNCEVFIPFEKPLKLENFNGIQSSSSSSSSPDDCDFQVRRISQEFRSEYSASELFPSTQSMKSKLMQSNKRFIMSQDDYKLLTQQNNENQNQTEPQNIILYPFLGDLIPKEQVLEQIKQYQFQQSTFTVIQPDMEQIQTQQIPQQNQYDQQDQNKQNQFVPLSLNGIKFEENDWKLKQQQQQQQQQQQYKLIQEQDQEQQLEAMLEV</sequence>
<evidence type="ECO:0000313" key="2">
    <source>
        <dbReference type="EMBL" id="CAD8168524.1"/>
    </source>
</evidence>
<proteinExistence type="predicted"/>